<dbReference type="Proteomes" id="UP000626148">
    <property type="component" value="Unassembled WGS sequence"/>
</dbReference>
<evidence type="ECO:0000256" key="1">
    <source>
        <dbReference type="ARBA" id="ARBA00007198"/>
    </source>
</evidence>
<accession>A0A918N984</accession>
<organism evidence="5 6">
    <name type="scientific">Saccharospirillum salsuginis</name>
    <dbReference type="NCBI Taxonomy" id="418750"/>
    <lineage>
        <taxon>Bacteria</taxon>
        <taxon>Pseudomonadati</taxon>
        <taxon>Pseudomonadota</taxon>
        <taxon>Gammaproteobacteria</taxon>
        <taxon>Oceanospirillales</taxon>
        <taxon>Saccharospirillaceae</taxon>
        <taxon>Saccharospirillum</taxon>
    </lineage>
</organism>
<dbReference type="PROSITE" id="PS51353">
    <property type="entry name" value="ARSC"/>
    <property type="match status" value="1"/>
</dbReference>
<dbReference type="CDD" id="cd03034">
    <property type="entry name" value="ArsC_ArsC"/>
    <property type="match status" value="1"/>
</dbReference>
<dbReference type="EC" id="1.20.4.1" evidence="4"/>
<sequence length="115" mass="12807">MSEYTLYHNPRCSKSRQAKALLDEQGVAYETRLYLQDPLNTSELKALVTKLGIEATELLRTKEAEYKEAGLSKNSTAEEAIEAMANFPKLMERPVLTGPKGARIGRPPEAILDIL</sequence>
<dbReference type="PANTHER" id="PTHR30041:SF4">
    <property type="entry name" value="ARSENATE REDUCTASE"/>
    <property type="match status" value="1"/>
</dbReference>
<dbReference type="AlphaFoldDB" id="A0A918N984"/>
<keyword evidence="2 4" id="KW-0560">Oxidoreductase</keyword>
<dbReference type="EMBL" id="BMXR01000004">
    <property type="protein sequence ID" value="GGX51028.1"/>
    <property type="molecule type" value="Genomic_DNA"/>
</dbReference>
<gene>
    <name evidence="5" type="ORF">GCM10007392_17820</name>
</gene>
<dbReference type="InterPro" id="IPR006659">
    <property type="entry name" value="Arsenate_reductase"/>
</dbReference>
<dbReference type="GO" id="GO:0008794">
    <property type="term" value="F:arsenate reductase (glutaredoxin) activity"/>
    <property type="evidence" value="ECO:0007669"/>
    <property type="project" value="UniProtKB-UniRule"/>
</dbReference>
<dbReference type="Pfam" id="PF03960">
    <property type="entry name" value="ArsC"/>
    <property type="match status" value="1"/>
</dbReference>
<dbReference type="SUPFAM" id="SSF52833">
    <property type="entry name" value="Thioredoxin-like"/>
    <property type="match status" value="1"/>
</dbReference>
<protein>
    <recommendedName>
        <fullName evidence="4">Arsenate reductase</fullName>
        <ecNumber evidence="4">1.20.4.1</ecNumber>
    </recommendedName>
</protein>
<dbReference type="NCBIfam" id="TIGR00014">
    <property type="entry name" value="arsC"/>
    <property type="match status" value="1"/>
</dbReference>
<keyword evidence="6" id="KW-1185">Reference proteome</keyword>
<evidence type="ECO:0000256" key="2">
    <source>
        <dbReference type="ARBA" id="ARBA00023002"/>
    </source>
</evidence>
<comment type="similarity">
    <text evidence="1 3 4">Belongs to the ArsC family.</text>
</comment>
<reference evidence="5" key="2">
    <citation type="submission" date="2020-09" db="EMBL/GenBank/DDBJ databases">
        <authorList>
            <person name="Sun Q."/>
            <person name="Kim S."/>
        </authorList>
    </citation>
    <scope>NUCLEOTIDE SEQUENCE</scope>
    <source>
        <strain evidence="5">KCTC 22169</strain>
    </source>
</reference>
<evidence type="ECO:0000256" key="4">
    <source>
        <dbReference type="RuleBase" id="RU362029"/>
    </source>
</evidence>
<comment type="caution">
    <text evidence="5">The sequence shown here is derived from an EMBL/GenBank/DDBJ whole genome shotgun (WGS) entry which is preliminary data.</text>
</comment>
<name>A0A918N984_9GAMM</name>
<reference evidence="5" key="1">
    <citation type="journal article" date="2014" name="Int. J. Syst. Evol. Microbiol.">
        <title>Complete genome sequence of Corynebacterium casei LMG S-19264T (=DSM 44701T), isolated from a smear-ripened cheese.</title>
        <authorList>
            <consortium name="US DOE Joint Genome Institute (JGI-PGF)"/>
            <person name="Walter F."/>
            <person name="Albersmeier A."/>
            <person name="Kalinowski J."/>
            <person name="Ruckert C."/>
        </authorList>
    </citation>
    <scope>NUCLEOTIDE SEQUENCE</scope>
    <source>
        <strain evidence="5">KCTC 22169</strain>
    </source>
</reference>
<dbReference type="InterPro" id="IPR006660">
    <property type="entry name" value="Arsenate_reductase-like"/>
</dbReference>
<comment type="catalytic activity">
    <reaction evidence="4">
        <text>[glutaredoxin]-dithiol + arsenate + glutathione + H(+) = glutathionyl-S-S-[glutaredoxin] + arsenite + H2O</text>
        <dbReference type="Rhea" id="RHEA:22016"/>
        <dbReference type="Rhea" id="RHEA-COMP:10729"/>
        <dbReference type="Rhea" id="RHEA-COMP:17668"/>
        <dbReference type="ChEBI" id="CHEBI:15377"/>
        <dbReference type="ChEBI" id="CHEBI:15378"/>
        <dbReference type="ChEBI" id="CHEBI:29242"/>
        <dbReference type="ChEBI" id="CHEBI:29950"/>
        <dbReference type="ChEBI" id="CHEBI:48597"/>
        <dbReference type="ChEBI" id="CHEBI:57925"/>
        <dbReference type="ChEBI" id="CHEBI:146199"/>
        <dbReference type="EC" id="1.20.4.1"/>
    </reaction>
</comment>
<dbReference type="PANTHER" id="PTHR30041">
    <property type="entry name" value="ARSENATE REDUCTASE"/>
    <property type="match status" value="1"/>
</dbReference>
<dbReference type="RefSeq" id="WP_189608199.1">
    <property type="nucleotide sequence ID" value="NZ_BMXR01000004.1"/>
</dbReference>
<dbReference type="Gene3D" id="3.40.30.10">
    <property type="entry name" value="Glutaredoxin"/>
    <property type="match status" value="1"/>
</dbReference>
<evidence type="ECO:0000313" key="5">
    <source>
        <dbReference type="EMBL" id="GGX51028.1"/>
    </source>
</evidence>
<dbReference type="InterPro" id="IPR036249">
    <property type="entry name" value="Thioredoxin-like_sf"/>
</dbReference>
<proteinExistence type="inferred from homology"/>
<evidence type="ECO:0000313" key="6">
    <source>
        <dbReference type="Proteomes" id="UP000626148"/>
    </source>
</evidence>
<evidence type="ECO:0000256" key="3">
    <source>
        <dbReference type="PROSITE-ProRule" id="PRU01282"/>
    </source>
</evidence>